<dbReference type="Proteomes" id="UP000029622">
    <property type="component" value="Unassembled WGS sequence"/>
</dbReference>
<evidence type="ECO:0000256" key="1">
    <source>
        <dbReference type="ARBA" id="ARBA00004871"/>
    </source>
</evidence>
<comment type="caution">
    <text evidence="10">Lacks conserved residue(s) required for the propagation of feature annotation.</text>
</comment>
<dbReference type="SUPFAM" id="SSF53223">
    <property type="entry name" value="Aminoacid dehydrogenase-like, N-terminal domain"/>
    <property type="match status" value="1"/>
</dbReference>
<dbReference type="Gene3D" id="3.40.50.10860">
    <property type="entry name" value="Leucine Dehydrogenase, chain A, domain 1"/>
    <property type="match status" value="1"/>
</dbReference>
<evidence type="ECO:0000256" key="3">
    <source>
        <dbReference type="ARBA" id="ARBA00022857"/>
    </source>
</evidence>
<dbReference type="UniPathway" id="UPA00053">
    <property type="reaction ID" value="UER00087"/>
</dbReference>
<comment type="catalytic activity">
    <reaction evidence="8">
        <text>shikimate + NAD(+) = 3-dehydroshikimate + NADH + H(+)</text>
        <dbReference type="Rhea" id="RHEA:17741"/>
        <dbReference type="ChEBI" id="CHEBI:15378"/>
        <dbReference type="ChEBI" id="CHEBI:16630"/>
        <dbReference type="ChEBI" id="CHEBI:36208"/>
        <dbReference type="ChEBI" id="CHEBI:57540"/>
        <dbReference type="ChEBI" id="CHEBI:57945"/>
    </reaction>
</comment>
<evidence type="ECO:0000256" key="8">
    <source>
        <dbReference type="ARBA" id="ARBA00052329"/>
    </source>
</evidence>
<feature type="binding site" evidence="10">
    <location>
        <position position="256"/>
    </location>
    <ligand>
        <name>shikimate</name>
        <dbReference type="ChEBI" id="CHEBI:36208"/>
    </ligand>
</feature>
<dbReference type="EMBL" id="AZTB01000001">
    <property type="protein sequence ID" value="KGG81453.1"/>
    <property type="molecule type" value="Genomic_DNA"/>
</dbReference>
<dbReference type="PANTHER" id="PTHR21089:SF1">
    <property type="entry name" value="BIFUNCTIONAL 3-DEHYDROQUINATE DEHYDRATASE_SHIKIMATE DEHYDROGENASE, CHLOROPLASTIC"/>
    <property type="match status" value="1"/>
</dbReference>
<dbReference type="InterPro" id="IPR013708">
    <property type="entry name" value="Shikimate_DH-bd_N"/>
</dbReference>
<dbReference type="InterPro" id="IPR036291">
    <property type="entry name" value="NAD(P)-bd_dom_sf"/>
</dbReference>
<evidence type="ECO:0000256" key="5">
    <source>
        <dbReference type="ARBA" id="ARBA00023141"/>
    </source>
</evidence>
<feature type="binding site" evidence="10">
    <location>
        <position position="107"/>
    </location>
    <ligand>
        <name>shikimate</name>
        <dbReference type="ChEBI" id="CHEBI:36208"/>
    </ligand>
</feature>
<feature type="active site" description="Proton acceptor" evidence="10">
    <location>
        <position position="71"/>
    </location>
</feature>
<evidence type="ECO:0000259" key="12">
    <source>
        <dbReference type="Pfam" id="PF08501"/>
    </source>
</evidence>
<evidence type="ECO:0000313" key="14">
    <source>
        <dbReference type="Proteomes" id="UP000029622"/>
    </source>
</evidence>
<organism evidence="13 14">
    <name type="scientific">Caloranaerobacter azorensis H53214</name>
    <dbReference type="NCBI Taxonomy" id="1156417"/>
    <lineage>
        <taxon>Bacteria</taxon>
        <taxon>Bacillati</taxon>
        <taxon>Bacillota</taxon>
        <taxon>Tissierellia</taxon>
        <taxon>Tissierellales</taxon>
        <taxon>Thermohalobacteraceae</taxon>
        <taxon>Caloranaerobacter</taxon>
    </lineage>
</organism>
<keyword evidence="4 10" id="KW-0560">Oxidoreductase</keyword>
<dbReference type="GO" id="GO:0004764">
    <property type="term" value="F:shikimate 3-dehydrogenase (NADP+) activity"/>
    <property type="evidence" value="ECO:0007669"/>
    <property type="project" value="UniProtKB-UniRule"/>
</dbReference>
<dbReference type="AlphaFoldDB" id="A0A096BKZ4"/>
<gene>
    <name evidence="10" type="primary">aroE</name>
    <name evidence="13" type="ORF">Y919_00380</name>
</gene>
<evidence type="ECO:0000259" key="11">
    <source>
        <dbReference type="Pfam" id="PF01488"/>
    </source>
</evidence>
<keyword evidence="3 10" id="KW-0521">NADP</keyword>
<dbReference type="GO" id="GO:0019632">
    <property type="term" value="P:shikimate metabolic process"/>
    <property type="evidence" value="ECO:0007669"/>
    <property type="project" value="InterPro"/>
</dbReference>
<dbReference type="GO" id="GO:0005829">
    <property type="term" value="C:cytosol"/>
    <property type="evidence" value="ECO:0007669"/>
    <property type="project" value="TreeGrafter"/>
</dbReference>
<dbReference type="Gene3D" id="3.40.50.720">
    <property type="entry name" value="NAD(P)-binding Rossmann-like Domain"/>
    <property type="match status" value="1"/>
</dbReference>
<comment type="caution">
    <text evidence="13">The sequence shown here is derived from an EMBL/GenBank/DDBJ whole genome shotgun (WGS) entry which is preliminary data.</text>
</comment>
<name>A0A096BKZ4_9FIRM</name>
<accession>A0A096BKZ4</accession>
<dbReference type="PANTHER" id="PTHR21089">
    <property type="entry name" value="SHIKIMATE DEHYDROGENASE"/>
    <property type="match status" value="1"/>
</dbReference>
<protein>
    <recommendedName>
        <fullName evidence="10">Shikimate dehydrogenase (NADP(+))</fullName>
        <shortName evidence="10">SDH</shortName>
        <ecNumber evidence="10">1.1.1.25</ecNumber>
    </recommendedName>
</protein>
<dbReference type="STRING" id="1156417.Y919_00380"/>
<evidence type="ECO:0000256" key="6">
    <source>
        <dbReference type="ARBA" id="ARBA00049442"/>
    </source>
</evidence>
<evidence type="ECO:0000256" key="9">
    <source>
        <dbReference type="ARBA" id="ARBA00060613"/>
    </source>
</evidence>
<dbReference type="SUPFAM" id="SSF51735">
    <property type="entry name" value="NAD(P)-binding Rossmann-fold domains"/>
    <property type="match status" value="1"/>
</dbReference>
<dbReference type="GO" id="GO:0009423">
    <property type="term" value="P:chorismate biosynthetic process"/>
    <property type="evidence" value="ECO:0007669"/>
    <property type="project" value="UniProtKB-UniRule"/>
</dbReference>
<dbReference type="Pfam" id="PF08501">
    <property type="entry name" value="Shikimate_dh_N"/>
    <property type="match status" value="1"/>
</dbReference>
<dbReference type="GO" id="GO:0030266">
    <property type="term" value="F:quinate 3-dehydrogenase (NAD+) activity"/>
    <property type="evidence" value="ECO:0007669"/>
    <property type="project" value="UniProtKB-EC"/>
</dbReference>
<comment type="catalytic activity">
    <reaction evidence="6 10">
        <text>shikimate + NADP(+) = 3-dehydroshikimate + NADPH + H(+)</text>
        <dbReference type="Rhea" id="RHEA:17737"/>
        <dbReference type="ChEBI" id="CHEBI:15378"/>
        <dbReference type="ChEBI" id="CHEBI:16630"/>
        <dbReference type="ChEBI" id="CHEBI:36208"/>
        <dbReference type="ChEBI" id="CHEBI:57783"/>
        <dbReference type="ChEBI" id="CHEBI:58349"/>
        <dbReference type="EC" id="1.1.1.25"/>
    </reaction>
</comment>
<evidence type="ECO:0000256" key="4">
    <source>
        <dbReference type="ARBA" id="ARBA00023002"/>
    </source>
</evidence>
<feature type="binding site" evidence="10">
    <location>
        <begin position="131"/>
        <end position="135"/>
    </location>
    <ligand>
        <name>NADP(+)</name>
        <dbReference type="ChEBI" id="CHEBI:58349"/>
    </ligand>
</feature>
<evidence type="ECO:0000256" key="10">
    <source>
        <dbReference type="HAMAP-Rule" id="MF_00222"/>
    </source>
</evidence>
<sequence>MEINSQTKLYCLIGNPVNKSLSPTIHNYLFNKEEENAVYMAFNIEKEDLKSVVNSFRAINVKGFNVTIPYKIDIINFVDELSYESELIGAVNTVKICNGKLIGYNTDGLGFLKAFKEKNISLKDKNVLILGAGGAAQSISLTVANEEVKSLTILNRTVSKSRELIEKIKNKFPKIETNYGGLNEKYVDLKKIDVLINCTSIGMYPEADKTPIEINGFNKNIIVYDIIYKPLETKLIKSAKEKGMITIGGLDMLIYQALLSDEIWLNKKLEIEKMKNEIKKRILSENIEVI</sequence>
<dbReference type="GO" id="GO:0008652">
    <property type="term" value="P:amino acid biosynthetic process"/>
    <property type="evidence" value="ECO:0007669"/>
    <property type="project" value="UniProtKB-KW"/>
</dbReference>
<dbReference type="FunFam" id="3.40.50.720:FF:000086">
    <property type="entry name" value="Quinate/shikimate dehydrogenase"/>
    <property type="match status" value="1"/>
</dbReference>
<dbReference type="NCBIfam" id="TIGR00507">
    <property type="entry name" value="aroE"/>
    <property type="match status" value="1"/>
</dbReference>
<dbReference type="EC" id="1.1.1.25" evidence="10"/>
<evidence type="ECO:0000256" key="2">
    <source>
        <dbReference type="ARBA" id="ARBA00022605"/>
    </source>
</evidence>
<feature type="binding site" evidence="10">
    <location>
        <begin position="20"/>
        <end position="22"/>
    </location>
    <ligand>
        <name>shikimate</name>
        <dbReference type="ChEBI" id="CHEBI:36208"/>
    </ligand>
</feature>
<reference evidence="13 14" key="1">
    <citation type="submission" date="2013-12" db="EMBL/GenBank/DDBJ databases">
        <title>Draft genome sequence of Caloranaerobacter sp. H53214.</title>
        <authorList>
            <person name="Jiang L.J."/>
            <person name="Shao Z.Z."/>
            <person name="Long M.N."/>
        </authorList>
    </citation>
    <scope>NUCLEOTIDE SEQUENCE [LARGE SCALE GENOMIC DNA]</scope>
    <source>
        <strain evidence="13 14">H53214</strain>
    </source>
</reference>
<feature type="domain" description="Shikimate dehydrogenase substrate binding N-terminal" evidence="12">
    <location>
        <begin position="12"/>
        <end position="94"/>
    </location>
</feature>
<keyword evidence="2 10" id="KW-0028">Amino-acid biosynthesis</keyword>
<dbReference type="CDD" id="cd01065">
    <property type="entry name" value="NAD_bind_Shikimate_DH"/>
    <property type="match status" value="1"/>
</dbReference>
<dbReference type="GO" id="GO:0050661">
    <property type="term" value="F:NADP binding"/>
    <property type="evidence" value="ECO:0007669"/>
    <property type="project" value="InterPro"/>
</dbReference>
<keyword evidence="5 10" id="KW-0057">Aromatic amino acid biosynthesis</keyword>
<comment type="similarity">
    <text evidence="10">Belongs to the shikimate dehydrogenase family.</text>
</comment>
<comment type="catalytic activity">
    <reaction evidence="7">
        <text>L-quinate + NAD(+) = 3-dehydroquinate + NADH + H(+)</text>
        <dbReference type="Rhea" id="RHEA:22364"/>
        <dbReference type="ChEBI" id="CHEBI:15378"/>
        <dbReference type="ChEBI" id="CHEBI:29751"/>
        <dbReference type="ChEBI" id="CHEBI:32364"/>
        <dbReference type="ChEBI" id="CHEBI:57540"/>
        <dbReference type="ChEBI" id="CHEBI:57945"/>
        <dbReference type="EC" id="1.1.1.24"/>
    </reaction>
</comment>
<comment type="function">
    <text evidence="10">Involved in the biosynthesis of the chorismate, which leads to the biosynthesis of aromatic amino acids. Catalyzes the reversible NADPH linked reduction of 3-dehydroshikimate (DHSA) to yield shikimate (SA).</text>
</comment>
<dbReference type="InterPro" id="IPR006151">
    <property type="entry name" value="Shikm_DH/Glu-tRNA_Rdtase"/>
</dbReference>
<comment type="pathway">
    <text evidence="9">Aromatic compound metabolism; 3,4-dihydroxybenzoate biosynthesis; 3-dehydroquinate from D-quinate (NAD(+) route).</text>
</comment>
<proteinExistence type="inferred from homology"/>
<feature type="binding site" evidence="10">
    <location>
        <position position="92"/>
    </location>
    <ligand>
        <name>shikimate</name>
        <dbReference type="ChEBI" id="CHEBI:36208"/>
    </ligand>
</feature>
<feature type="binding site" evidence="10">
    <location>
        <position position="67"/>
    </location>
    <ligand>
        <name>shikimate</name>
        <dbReference type="ChEBI" id="CHEBI:36208"/>
    </ligand>
</feature>
<feature type="binding site" evidence="10">
    <location>
        <position position="226"/>
    </location>
    <ligand>
        <name>NADP(+)</name>
        <dbReference type="ChEBI" id="CHEBI:58349"/>
    </ligand>
</feature>
<feature type="binding site" evidence="10">
    <location>
        <begin position="155"/>
        <end position="160"/>
    </location>
    <ligand>
        <name>NADP(+)</name>
        <dbReference type="ChEBI" id="CHEBI:58349"/>
    </ligand>
</feature>
<feature type="domain" description="Quinate/shikimate 5-dehydrogenase/glutamyl-tRNA reductase" evidence="11">
    <location>
        <begin position="119"/>
        <end position="200"/>
    </location>
</feature>
<comment type="pathway">
    <text evidence="1 10">Metabolic intermediate biosynthesis; chorismate biosynthesis; chorismate from D-erythrose 4-phosphate and phosphoenolpyruvate: step 4/7.</text>
</comment>
<comment type="subunit">
    <text evidence="10">Homodimer.</text>
</comment>
<dbReference type="RefSeq" id="WP_035161220.1">
    <property type="nucleotide sequence ID" value="NZ_AZTB01000001.1"/>
</dbReference>
<evidence type="ECO:0000313" key="13">
    <source>
        <dbReference type="EMBL" id="KGG81453.1"/>
    </source>
</evidence>
<evidence type="ECO:0000256" key="7">
    <source>
        <dbReference type="ARBA" id="ARBA00051639"/>
    </source>
</evidence>
<feature type="binding site" evidence="10">
    <location>
        <position position="228"/>
    </location>
    <ligand>
        <name>shikimate</name>
        <dbReference type="ChEBI" id="CHEBI:36208"/>
    </ligand>
</feature>
<dbReference type="HAMAP" id="MF_00222">
    <property type="entry name" value="Shikimate_DH_AroE"/>
    <property type="match status" value="1"/>
</dbReference>
<dbReference type="InterPro" id="IPR046346">
    <property type="entry name" value="Aminoacid_DH-like_N_sf"/>
</dbReference>
<dbReference type="Pfam" id="PF01488">
    <property type="entry name" value="Shikimate_DH"/>
    <property type="match status" value="1"/>
</dbReference>
<feature type="binding site" evidence="10">
    <location>
        <position position="249"/>
    </location>
    <ligand>
        <name>NADP(+)</name>
        <dbReference type="ChEBI" id="CHEBI:58349"/>
    </ligand>
</feature>
<dbReference type="InterPro" id="IPR011342">
    <property type="entry name" value="Shikimate_DH"/>
</dbReference>
<dbReference type="GO" id="GO:0052734">
    <property type="term" value="F:shikimate 3-dehydrogenase (NAD+) activity"/>
    <property type="evidence" value="ECO:0007669"/>
    <property type="project" value="RHEA"/>
</dbReference>
<dbReference type="GO" id="GO:0009073">
    <property type="term" value="P:aromatic amino acid family biosynthetic process"/>
    <property type="evidence" value="ECO:0007669"/>
    <property type="project" value="UniProtKB-KW"/>
</dbReference>
<dbReference type="InterPro" id="IPR022893">
    <property type="entry name" value="Shikimate_DH_fam"/>
</dbReference>